<dbReference type="Pfam" id="PF22624">
    <property type="entry name" value="AASDHPPT_N"/>
    <property type="match status" value="1"/>
</dbReference>
<organism evidence="5 6">
    <name type="scientific">Massilia agri</name>
    <dbReference type="NCBI Taxonomy" id="1886785"/>
    <lineage>
        <taxon>Bacteria</taxon>
        <taxon>Pseudomonadati</taxon>
        <taxon>Pseudomonadota</taxon>
        <taxon>Betaproteobacteria</taxon>
        <taxon>Burkholderiales</taxon>
        <taxon>Oxalobacteraceae</taxon>
        <taxon>Telluria group</taxon>
        <taxon>Massilia</taxon>
    </lineage>
</organism>
<comment type="caution">
    <text evidence="5">The sequence shown here is derived from an EMBL/GenBank/DDBJ whole genome shotgun (WGS) entry which is preliminary data.</text>
</comment>
<proteinExistence type="inferred from homology"/>
<dbReference type="Pfam" id="PF01648">
    <property type="entry name" value="ACPS"/>
    <property type="match status" value="1"/>
</dbReference>
<dbReference type="GO" id="GO:0016740">
    <property type="term" value="F:transferase activity"/>
    <property type="evidence" value="ECO:0007669"/>
    <property type="project" value="UniProtKB-KW"/>
</dbReference>
<accession>A0ABT2ANV6</accession>
<evidence type="ECO:0000259" key="3">
    <source>
        <dbReference type="Pfam" id="PF01648"/>
    </source>
</evidence>
<dbReference type="SUPFAM" id="SSF56214">
    <property type="entry name" value="4'-phosphopantetheinyl transferase"/>
    <property type="match status" value="2"/>
</dbReference>
<gene>
    <name evidence="5" type="ORF">NX780_16330</name>
</gene>
<keyword evidence="6" id="KW-1185">Reference proteome</keyword>
<evidence type="ECO:0000256" key="1">
    <source>
        <dbReference type="ARBA" id="ARBA00010990"/>
    </source>
</evidence>
<comment type="similarity">
    <text evidence="1">Belongs to the P-Pant transferase superfamily. Gsp/Sfp/HetI/AcpT family.</text>
</comment>
<name>A0ABT2ANV6_9BURK</name>
<dbReference type="InterPro" id="IPR008278">
    <property type="entry name" value="4-PPantetheinyl_Trfase_dom"/>
</dbReference>
<dbReference type="EMBL" id="JANUHA010000011">
    <property type="protein sequence ID" value="MCS0597917.1"/>
    <property type="molecule type" value="Genomic_DNA"/>
</dbReference>
<feature type="domain" description="4'-phosphopantetheinyl transferase N-terminal" evidence="4">
    <location>
        <begin position="22"/>
        <end position="108"/>
    </location>
</feature>
<keyword evidence="2 5" id="KW-0808">Transferase</keyword>
<dbReference type="Gene3D" id="3.90.470.20">
    <property type="entry name" value="4'-phosphopantetheinyl transferase domain"/>
    <property type="match status" value="1"/>
</dbReference>
<dbReference type="InterPro" id="IPR037143">
    <property type="entry name" value="4-PPantetheinyl_Trfase_dom_sf"/>
</dbReference>
<dbReference type="InterPro" id="IPR050559">
    <property type="entry name" value="P-Pant_transferase_sf"/>
</dbReference>
<evidence type="ECO:0000256" key="2">
    <source>
        <dbReference type="ARBA" id="ARBA00022679"/>
    </source>
</evidence>
<dbReference type="PANTHER" id="PTHR12215:SF10">
    <property type="entry name" value="L-AMINOADIPATE-SEMIALDEHYDE DEHYDROGENASE-PHOSPHOPANTETHEINYL TRANSFERASE"/>
    <property type="match status" value="1"/>
</dbReference>
<evidence type="ECO:0000259" key="4">
    <source>
        <dbReference type="Pfam" id="PF22624"/>
    </source>
</evidence>
<feature type="domain" description="4'-phosphopantetheinyl transferase" evidence="3">
    <location>
        <begin position="112"/>
        <end position="167"/>
    </location>
</feature>
<dbReference type="RefSeq" id="WP_258828965.1">
    <property type="nucleotide sequence ID" value="NZ_JANUHA010000011.1"/>
</dbReference>
<dbReference type="InterPro" id="IPR055066">
    <property type="entry name" value="AASDHPPT_N"/>
</dbReference>
<protein>
    <submittedName>
        <fullName evidence="5">4'-phosphopantetheinyl transferase superfamily protein</fullName>
    </submittedName>
</protein>
<dbReference type="PANTHER" id="PTHR12215">
    <property type="entry name" value="PHOSPHOPANTETHEINE TRANSFERASE"/>
    <property type="match status" value="1"/>
</dbReference>
<dbReference type="Proteomes" id="UP001206572">
    <property type="component" value="Unassembled WGS sequence"/>
</dbReference>
<sequence length="203" mass="21672">MAAPRRTLVWLAEAATLSADTLAACAGWLGPDERQRLARFVRAERRTQFLGGRVLLRRALSELLGVPPRAIELQERPGLGPALLLPAAPAVGFSISHSGNWIACAASTETALGLDIERIDPGRDVVRLAEQAFTPEQTARLAACEGAERIDLFYRLWCEHEASIKLASPVGKMYGVGRPGLCGALACATPLAADPVVEFASFA</sequence>
<evidence type="ECO:0000313" key="6">
    <source>
        <dbReference type="Proteomes" id="UP001206572"/>
    </source>
</evidence>
<evidence type="ECO:0000313" key="5">
    <source>
        <dbReference type="EMBL" id="MCS0597917.1"/>
    </source>
</evidence>
<reference evidence="5 6" key="1">
    <citation type="submission" date="2022-08" db="EMBL/GenBank/DDBJ databases">
        <title>Reclassification of Massilia species as members of the genera Telluria, Duganella, Pseudoduganella, Mokoshia gen. nov. and Zemynaea gen. nov. using orthogonal and non-orthogonal genome-based approaches.</title>
        <authorList>
            <person name="Bowman J.P."/>
        </authorList>
    </citation>
    <scope>NUCLEOTIDE SEQUENCE [LARGE SCALE GENOMIC DNA]</scope>
    <source>
        <strain evidence="5 6">JCM 31661</strain>
    </source>
</reference>